<dbReference type="EMBL" id="JQBX01000002">
    <property type="protein sequence ID" value="KRN95036.1"/>
    <property type="molecule type" value="Genomic_DNA"/>
</dbReference>
<gene>
    <name evidence="7" type="ORF">IV81_GL000828</name>
</gene>
<dbReference type="InterPro" id="IPR051784">
    <property type="entry name" value="Nod_factor_ABC_transporter"/>
</dbReference>
<dbReference type="InterPro" id="IPR013525">
    <property type="entry name" value="ABC2_TM"/>
</dbReference>
<comment type="subcellular location">
    <subcellularLocation>
        <location evidence="5">Cell membrane</location>
        <topology evidence="5">Multi-pass membrane protein</topology>
    </subcellularLocation>
    <subcellularLocation>
        <location evidence="1">Membrane</location>
        <topology evidence="1">Multi-pass membrane protein</topology>
    </subcellularLocation>
</comment>
<organism evidence="7 8">
    <name type="scientific">Pediococcus stilesii</name>
    <dbReference type="NCBI Taxonomy" id="331679"/>
    <lineage>
        <taxon>Bacteria</taxon>
        <taxon>Bacillati</taxon>
        <taxon>Bacillota</taxon>
        <taxon>Bacilli</taxon>
        <taxon>Lactobacillales</taxon>
        <taxon>Lactobacillaceae</taxon>
        <taxon>Pediococcus</taxon>
    </lineage>
</organism>
<evidence type="ECO:0000313" key="7">
    <source>
        <dbReference type="EMBL" id="KRN95036.1"/>
    </source>
</evidence>
<dbReference type="PANTHER" id="PTHR43229">
    <property type="entry name" value="NODULATION PROTEIN J"/>
    <property type="match status" value="1"/>
</dbReference>
<dbReference type="PIRSF" id="PIRSF006648">
    <property type="entry name" value="DrrB"/>
    <property type="match status" value="1"/>
</dbReference>
<name>A0A0R2L6J7_9LACO</name>
<feature type="transmembrane region" description="Helical" evidence="5">
    <location>
        <begin position="177"/>
        <end position="197"/>
    </location>
</feature>
<dbReference type="PROSITE" id="PS51012">
    <property type="entry name" value="ABC_TM2"/>
    <property type="match status" value="1"/>
</dbReference>
<dbReference type="STRING" id="331679.IV81_GL000828"/>
<evidence type="ECO:0000256" key="4">
    <source>
        <dbReference type="ARBA" id="ARBA00023136"/>
    </source>
</evidence>
<dbReference type="Proteomes" id="UP000051859">
    <property type="component" value="Unassembled WGS sequence"/>
</dbReference>
<sequence length="260" mass="28510">MNTIKQLSTLTSRIVKQNLTSSDTIITTVLTPIFMLLFFVYVMGDSILVHGVSTGRSAYLAYALPGFLLMAMAMGSAYTALRINNDKVKGFMTRLLSMPTKRWVILGAHILASTIFMLISVITVLITGIILGYRPQASLTDLGLFLLLIVVFAIVITVVAIPFSLTAKDFNGAGSFSYLLIFLLFISPAFIPVAGMAKPIRFFAENQPMTPIVATTKALLNGSFTFSANSTLLSIGWLLGLLLVFSYFSFKRYQQVFVNI</sequence>
<feature type="transmembrane region" description="Helical" evidence="5">
    <location>
        <begin position="142"/>
        <end position="165"/>
    </location>
</feature>
<evidence type="ECO:0000256" key="3">
    <source>
        <dbReference type="ARBA" id="ARBA00022989"/>
    </source>
</evidence>
<feature type="transmembrane region" description="Helical" evidence="5">
    <location>
        <begin position="62"/>
        <end position="83"/>
    </location>
</feature>
<comment type="similarity">
    <text evidence="5">Belongs to the ABC-2 integral membrane protein family.</text>
</comment>
<evidence type="ECO:0000256" key="1">
    <source>
        <dbReference type="ARBA" id="ARBA00004141"/>
    </source>
</evidence>
<protein>
    <recommendedName>
        <fullName evidence="5">Transport permease protein</fullName>
    </recommendedName>
</protein>
<evidence type="ECO:0000256" key="5">
    <source>
        <dbReference type="RuleBase" id="RU361157"/>
    </source>
</evidence>
<dbReference type="RefSeq" id="WP_057801575.1">
    <property type="nucleotide sequence ID" value="NZ_JQBX01000002.1"/>
</dbReference>
<dbReference type="GO" id="GO:0043190">
    <property type="term" value="C:ATP-binding cassette (ABC) transporter complex"/>
    <property type="evidence" value="ECO:0007669"/>
    <property type="project" value="InterPro"/>
</dbReference>
<feature type="transmembrane region" description="Helical" evidence="5">
    <location>
        <begin position="231"/>
        <end position="250"/>
    </location>
</feature>
<keyword evidence="5" id="KW-0813">Transport</keyword>
<feature type="domain" description="ABC transmembrane type-2" evidence="6">
    <location>
        <begin position="23"/>
        <end position="256"/>
    </location>
</feature>
<evidence type="ECO:0000259" key="6">
    <source>
        <dbReference type="PROSITE" id="PS51012"/>
    </source>
</evidence>
<keyword evidence="3 5" id="KW-1133">Transmembrane helix</keyword>
<proteinExistence type="inferred from homology"/>
<dbReference type="Pfam" id="PF01061">
    <property type="entry name" value="ABC2_membrane"/>
    <property type="match status" value="1"/>
</dbReference>
<keyword evidence="5" id="KW-1003">Cell membrane</keyword>
<dbReference type="InterPro" id="IPR047817">
    <property type="entry name" value="ABC2_TM_bact-type"/>
</dbReference>
<keyword evidence="2 5" id="KW-0812">Transmembrane</keyword>
<comment type="caution">
    <text evidence="7">The sequence shown here is derived from an EMBL/GenBank/DDBJ whole genome shotgun (WGS) entry which is preliminary data.</text>
</comment>
<reference evidence="7 8" key="1">
    <citation type="journal article" date="2015" name="Genome Announc.">
        <title>Expanding the biotechnology potential of lactobacilli through comparative genomics of 213 strains and associated genera.</title>
        <authorList>
            <person name="Sun Z."/>
            <person name="Harris H.M."/>
            <person name="McCann A."/>
            <person name="Guo C."/>
            <person name="Argimon S."/>
            <person name="Zhang W."/>
            <person name="Yang X."/>
            <person name="Jeffery I.B."/>
            <person name="Cooney J.C."/>
            <person name="Kagawa T.F."/>
            <person name="Liu W."/>
            <person name="Song Y."/>
            <person name="Salvetti E."/>
            <person name="Wrobel A."/>
            <person name="Rasinkangas P."/>
            <person name="Parkhill J."/>
            <person name="Rea M.C."/>
            <person name="O'Sullivan O."/>
            <person name="Ritari J."/>
            <person name="Douillard F.P."/>
            <person name="Paul Ross R."/>
            <person name="Yang R."/>
            <person name="Briner A.E."/>
            <person name="Felis G.E."/>
            <person name="de Vos W.M."/>
            <person name="Barrangou R."/>
            <person name="Klaenhammer T.R."/>
            <person name="Caufield P.W."/>
            <person name="Cui Y."/>
            <person name="Zhang H."/>
            <person name="O'Toole P.W."/>
        </authorList>
    </citation>
    <scope>NUCLEOTIDE SEQUENCE [LARGE SCALE GENOMIC DNA]</scope>
    <source>
        <strain evidence="7 8">DSM 18001</strain>
    </source>
</reference>
<feature type="transmembrane region" description="Helical" evidence="5">
    <location>
        <begin position="21"/>
        <end position="42"/>
    </location>
</feature>
<feature type="transmembrane region" description="Helical" evidence="5">
    <location>
        <begin position="103"/>
        <end position="130"/>
    </location>
</feature>
<dbReference type="AlphaFoldDB" id="A0A0R2L6J7"/>
<keyword evidence="4 5" id="KW-0472">Membrane</keyword>
<dbReference type="GO" id="GO:0140359">
    <property type="term" value="F:ABC-type transporter activity"/>
    <property type="evidence" value="ECO:0007669"/>
    <property type="project" value="InterPro"/>
</dbReference>
<keyword evidence="8" id="KW-1185">Reference proteome</keyword>
<accession>A0A0R2L6J7</accession>
<evidence type="ECO:0000313" key="8">
    <source>
        <dbReference type="Proteomes" id="UP000051859"/>
    </source>
</evidence>
<dbReference type="InterPro" id="IPR000412">
    <property type="entry name" value="ABC_2_transport"/>
</dbReference>
<evidence type="ECO:0000256" key="2">
    <source>
        <dbReference type="ARBA" id="ARBA00022692"/>
    </source>
</evidence>
<dbReference type="PATRIC" id="fig|331679.3.peg.833"/>
<dbReference type="PANTHER" id="PTHR43229:SF2">
    <property type="entry name" value="NODULATION PROTEIN J"/>
    <property type="match status" value="1"/>
</dbReference>